<protein>
    <submittedName>
        <fullName evidence="2">Uncharacterized protein</fullName>
    </submittedName>
</protein>
<feature type="region of interest" description="Disordered" evidence="1">
    <location>
        <begin position="236"/>
        <end position="270"/>
    </location>
</feature>
<evidence type="ECO:0000313" key="3">
    <source>
        <dbReference type="Proteomes" id="UP000298416"/>
    </source>
</evidence>
<keyword evidence="3" id="KW-1185">Reference proteome</keyword>
<reference evidence="2" key="1">
    <citation type="submission" date="2018-01" db="EMBL/GenBank/DDBJ databases">
        <authorList>
            <person name="Mao J.F."/>
        </authorList>
    </citation>
    <scope>NUCLEOTIDE SEQUENCE</scope>
    <source>
        <strain evidence="2">Huo1</strain>
        <tissue evidence="2">Leaf</tissue>
    </source>
</reference>
<proteinExistence type="predicted"/>
<name>A0A8X8XNL9_SALSN</name>
<dbReference type="Proteomes" id="UP000298416">
    <property type="component" value="Unassembled WGS sequence"/>
</dbReference>
<dbReference type="PANTHER" id="PTHR35095:SF1">
    <property type="entry name" value="OS05G0143300 PROTEIN"/>
    <property type="match status" value="1"/>
</dbReference>
<evidence type="ECO:0000256" key="1">
    <source>
        <dbReference type="SAM" id="MobiDB-lite"/>
    </source>
</evidence>
<accession>A0A8X8XNL9</accession>
<dbReference type="AlphaFoldDB" id="A0A8X8XNL9"/>
<dbReference type="EMBL" id="PNBA02000008">
    <property type="protein sequence ID" value="KAG6416239.1"/>
    <property type="molecule type" value="Genomic_DNA"/>
</dbReference>
<dbReference type="PANTHER" id="PTHR35095">
    <property type="entry name" value="OS05G0143300 PROTEIN"/>
    <property type="match status" value="1"/>
</dbReference>
<organism evidence="2">
    <name type="scientific">Salvia splendens</name>
    <name type="common">Scarlet sage</name>
    <dbReference type="NCBI Taxonomy" id="180675"/>
    <lineage>
        <taxon>Eukaryota</taxon>
        <taxon>Viridiplantae</taxon>
        <taxon>Streptophyta</taxon>
        <taxon>Embryophyta</taxon>
        <taxon>Tracheophyta</taxon>
        <taxon>Spermatophyta</taxon>
        <taxon>Magnoliopsida</taxon>
        <taxon>eudicotyledons</taxon>
        <taxon>Gunneridae</taxon>
        <taxon>Pentapetalae</taxon>
        <taxon>asterids</taxon>
        <taxon>lamiids</taxon>
        <taxon>Lamiales</taxon>
        <taxon>Lamiaceae</taxon>
        <taxon>Nepetoideae</taxon>
        <taxon>Mentheae</taxon>
        <taxon>Salviinae</taxon>
        <taxon>Salvia</taxon>
        <taxon>Salvia subgen. Calosphace</taxon>
        <taxon>core Calosphace</taxon>
    </lineage>
</organism>
<reference evidence="2" key="2">
    <citation type="submission" date="2020-08" db="EMBL/GenBank/DDBJ databases">
        <title>Plant Genome Project.</title>
        <authorList>
            <person name="Zhang R.-G."/>
        </authorList>
    </citation>
    <scope>NUCLEOTIDE SEQUENCE</scope>
    <source>
        <strain evidence="2">Huo1</strain>
        <tissue evidence="2">Leaf</tissue>
    </source>
</reference>
<gene>
    <name evidence="2" type="ORF">SASPL_123665</name>
</gene>
<evidence type="ECO:0000313" key="2">
    <source>
        <dbReference type="EMBL" id="KAG6416239.1"/>
    </source>
</evidence>
<feature type="compositionally biased region" description="Basic and acidic residues" evidence="1">
    <location>
        <begin position="243"/>
        <end position="259"/>
    </location>
</feature>
<comment type="caution">
    <text evidence="2">The sequence shown here is derived from an EMBL/GenBank/DDBJ whole genome shotgun (WGS) entry which is preliminary data.</text>
</comment>
<sequence length="418" mass="46418">MDLGLMVSHSCPHGLGAVFNPEHPSTRLPKELHRFLQYRSPNQDLVNSKSFSLCPQQKDELKLSGGLLDCNDSALKNSIRSTLIDVQDVHPESLLLGFGIAEQCTRHEKILELLASGSIEVENGLLDLSMLYDMMGPRNLITDSAQQPLTSCGERCLCAAESLVYPSRELYMKEPVLNVVGDRSSCREHTLQHMGEDMTHVVPVISHLHFSKNTVTSRRRAMLVPYFEWRRRGRSNMDPSKLATEKVEPLNSHVKEKVKTSQKRKASPKTMKERDISCNSYLYACESLLSIIVNRKQQGRNEIASLKKSGPQLNDLLTGFSASIAGTGVAVVLGVVCRVLCNQVPFCTSKLLSTGFGLGLVWLSSAVNRLRNTVISISKSSGKLGAHEEEMMDRLDRNLKDVWFRVAAVMTVAVLQLA</sequence>
<dbReference type="OrthoDB" id="1918704at2759"/>